<accession>A0ABR8C6W1</accession>
<comment type="caution">
    <text evidence="1">The sequence shown here is derived from an EMBL/GenBank/DDBJ whole genome shotgun (WGS) entry which is preliminary data.</text>
</comment>
<keyword evidence="2" id="KW-1185">Reference proteome</keyword>
<protein>
    <submittedName>
        <fullName evidence="1">DUF928 domain-containing protein</fullName>
    </submittedName>
</protein>
<dbReference type="EMBL" id="JACJQY010000004">
    <property type="protein sequence ID" value="MBD2315967.1"/>
    <property type="molecule type" value="Genomic_DNA"/>
</dbReference>
<organism evidence="1 2">
    <name type="scientific">Phormidium tenue FACHB-1050</name>
    <dbReference type="NCBI Taxonomy" id="2692857"/>
    <lineage>
        <taxon>Bacteria</taxon>
        <taxon>Bacillati</taxon>
        <taxon>Cyanobacteriota</taxon>
        <taxon>Cyanophyceae</taxon>
        <taxon>Oscillatoriophycideae</taxon>
        <taxon>Oscillatoriales</taxon>
        <taxon>Oscillatoriaceae</taxon>
        <taxon>Phormidium</taxon>
    </lineage>
</organism>
<name>A0ABR8C6W1_9CYAN</name>
<gene>
    <name evidence="1" type="ORF">H6G05_03775</name>
</gene>
<dbReference type="Pfam" id="PF06051">
    <property type="entry name" value="DUF928"/>
    <property type="match status" value="1"/>
</dbReference>
<evidence type="ECO:0000313" key="1">
    <source>
        <dbReference type="EMBL" id="MBD2315967.1"/>
    </source>
</evidence>
<sequence>MPSAQAQSRRVRYIPPKNLGTLTVSVPGATRSAGCTEQACLIGLVPDLVAQTSPVPQTIAERPTFYFLIPKIDGQAYFRLFESDSSLTKGKRVYRTSFKIKNKAGILTFKMPDNAPILQPNQNYVWEFVVGDLTDAETVSGSVRRVLPSQNLVDQLKKTFLPLERAALFAQEGIWFETVQTLAEAQKGLHKKPEIVSEWTELLKSATLDRVIPFTFLNSPVAIPERTLEPTKPTKKYGS</sequence>
<dbReference type="InterPro" id="IPR010328">
    <property type="entry name" value="DUF928"/>
</dbReference>
<reference evidence="1 2" key="1">
    <citation type="journal article" date="2020" name="ISME J.">
        <title>Comparative genomics reveals insights into cyanobacterial evolution and habitat adaptation.</title>
        <authorList>
            <person name="Chen M.Y."/>
            <person name="Teng W.K."/>
            <person name="Zhao L."/>
            <person name="Hu C.X."/>
            <person name="Zhou Y.K."/>
            <person name="Han B.P."/>
            <person name="Song L.R."/>
            <person name="Shu W.S."/>
        </authorList>
    </citation>
    <scope>NUCLEOTIDE SEQUENCE [LARGE SCALE GENOMIC DNA]</scope>
    <source>
        <strain evidence="1 2">FACHB-1050</strain>
    </source>
</reference>
<proteinExistence type="predicted"/>
<dbReference type="Proteomes" id="UP000618445">
    <property type="component" value="Unassembled WGS sequence"/>
</dbReference>
<evidence type="ECO:0000313" key="2">
    <source>
        <dbReference type="Proteomes" id="UP000618445"/>
    </source>
</evidence>